<dbReference type="PANTHER" id="PTHR15583">
    <property type="entry name" value="INTERLEUKIN-17 RECEPTOR"/>
    <property type="match status" value="1"/>
</dbReference>
<dbReference type="InterPro" id="IPR013568">
    <property type="entry name" value="SEFIR_dom"/>
</dbReference>
<evidence type="ECO:0000256" key="8">
    <source>
        <dbReference type="SAM" id="Phobius"/>
    </source>
</evidence>
<evidence type="ECO:0000256" key="7">
    <source>
        <dbReference type="ARBA" id="ARBA00023180"/>
    </source>
</evidence>
<dbReference type="AlphaFoldDB" id="A0A913Y4N3"/>
<feature type="transmembrane region" description="Helical" evidence="8">
    <location>
        <begin position="324"/>
        <end position="347"/>
    </location>
</feature>
<keyword evidence="4 8" id="KW-1133">Transmembrane helix</keyword>
<keyword evidence="2 8" id="KW-0812">Transmembrane</keyword>
<dbReference type="InterPro" id="IPR039465">
    <property type="entry name" value="IL-17_rcpt-like"/>
</dbReference>
<reference evidence="10" key="1">
    <citation type="submission" date="2022-11" db="UniProtKB">
        <authorList>
            <consortium name="EnsemblMetazoa"/>
        </authorList>
    </citation>
    <scope>IDENTIFICATION</scope>
</reference>
<evidence type="ECO:0000259" key="9">
    <source>
        <dbReference type="PROSITE" id="PS51534"/>
    </source>
</evidence>
<dbReference type="PANTHER" id="PTHR15583:SF7">
    <property type="entry name" value="INTERLEUKIN CYTOKINE RECEPTOR-RELATED PROTEIN 2"/>
    <property type="match status" value="1"/>
</dbReference>
<evidence type="ECO:0000313" key="11">
    <source>
        <dbReference type="Proteomes" id="UP000887567"/>
    </source>
</evidence>
<evidence type="ECO:0000256" key="2">
    <source>
        <dbReference type="ARBA" id="ARBA00022692"/>
    </source>
</evidence>
<dbReference type="GeneID" id="110252576"/>
<dbReference type="OrthoDB" id="8963084at2759"/>
<dbReference type="PROSITE" id="PS51534">
    <property type="entry name" value="SEFIR"/>
    <property type="match status" value="1"/>
</dbReference>
<evidence type="ECO:0000256" key="1">
    <source>
        <dbReference type="ARBA" id="ARBA00004479"/>
    </source>
</evidence>
<keyword evidence="5 8" id="KW-0472">Membrane</keyword>
<keyword evidence="11" id="KW-1185">Reference proteome</keyword>
<proteinExistence type="predicted"/>
<keyword evidence="3" id="KW-0732">Signal</keyword>
<dbReference type="EnsemblMetazoa" id="XM_021059401.2">
    <property type="protein sequence ID" value="XP_020915060.1"/>
    <property type="gene ID" value="LOC110252576"/>
</dbReference>
<keyword evidence="6" id="KW-0675">Receptor</keyword>
<feature type="domain" description="SEFIR" evidence="9">
    <location>
        <begin position="376"/>
        <end position="520"/>
    </location>
</feature>
<dbReference type="Proteomes" id="UP000887567">
    <property type="component" value="Unplaced"/>
</dbReference>
<dbReference type="GO" id="GO:0030368">
    <property type="term" value="F:interleukin-17 receptor activity"/>
    <property type="evidence" value="ECO:0007669"/>
    <property type="project" value="InterPro"/>
</dbReference>
<comment type="subcellular location">
    <subcellularLocation>
        <location evidence="1">Membrane</location>
        <topology evidence="1">Single-pass type I membrane protein</topology>
    </subcellularLocation>
</comment>
<evidence type="ECO:0000313" key="10">
    <source>
        <dbReference type="EnsemblMetazoa" id="XP_020915060.1"/>
    </source>
</evidence>
<dbReference type="GO" id="GO:0016020">
    <property type="term" value="C:membrane"/>
    <property type="evidence" value="ECO:0007669"/>
    <property type="project" value="UniProtKB-SubCell"/>
</dbReference>
<dbReference type="Gene3D" id="3.40.50.11530">
    <property type="match status" value="1"/>
</dbReference>
<evidence type="ECO:0000256" key="6">
    <source>
        <dbReference type="ARBA" id="ARBA00023170"/>
    </source>
</evidence>
<evidence type="ECO:0000256" key="5">
    <source>
        <dbReference type="ARBA" id="ARBA00023136"/>
    </source>
</evidence>
<organism evidence="10 11">
    <name type="scientific">Exaiptasia diaphana</name>
    <name type="common">Tropical sea anemone</name>
    <name type="synonym">Aiptasia pulchella</name>
    <dbReference type="NCBI Taxonomy" id="2652724"/>
    <lineage>
        <taxon>Eukaryota</taxon>
        <taxon>Metazoa</taxon>
        <taxon>Cnidaria</taxon>
        <taxon>Anthozoa</taxon>
        <taxon>Hexacorallia</taxon>
        <taxon>Actiniaria</taxon>
        <taxon>Aiptasiidae</taxon>
        <taxon>Exaiptasia</taxon>
    </lineage>
</organism>
<evidence type="ECO:0000256" key="3">
    <source>
        <dbReference type="ARBA" id="ARBA00022729"/>
    </source>
</evidence>
<evidence type="ECO:0000256" key="4">
    <source>
        <dbReference type="ARBA" id="ARBA00022989"/>
    </source>
</evidence>
<sequence>MELSRRSLTTVLIALSSIILHENYGKKVSRALIKERSTISSQLQNSNEQLSALDPCGRPIHPKNESDCKSKTFSKEQYPNCHSFAGKPSRVIVKQIFKHGRQPGIIVEFNPPSTGFKDLWAFRVRLIDLTLNHPNVNTQCKQINSKMRDKFVVHFENLGYGDHYNLRVQSMPPDGDKSTVSHDIFIQEQCDILQFQKTKHCCLFSSVSSNKKDYKINENKAVVTINITWQLTCESIQQFKLKWNTDDSDCNGSAEVKGKHFYSLKLLERCVKNHNYTGEIYGVISDQEKTNTEQFWFTVTMKSPSSTCQAPTSGQQTSLKHMEMIAAFSSVGAVLGIILLVMLLKFYKFRARPIIRINERRQPMSEARDDKSLSDPVKVLIIYASCCMPCKKVIYSLWDALDSTCLFDIRLDMLNEPQLNENPLRWYETQIKEAEKILVMTSHEMLMSDLNLGSNQNNLSDYVNIQFQLNLLRGEVSNTTDISKFVPVYNTYNGNRHDIPRFLSMCRAYKLPTELDKIMFHLLRINSIRIHSRTPIVQISSENHPFLTKKDELIKAIDDAASFHQHISCTQLSEFV</sequence>
<dbReference type="Pfam" id="PF08357">
    <property type="entry name" value="SEFIR"/>
    <property type="match status" value="1"/>
</dbReference>
<keyword evidence="7" id="KW-0325">Glycoprotein</keyword>
<accession>A0A913Y4N3</accession>
<name>A0A913Y4N3_EXADI</name>
<protein>
    <recommendedName>
        <fullName evidence="9">SEFIR domain-containing protein</fullName>
    </recommendedName>
</protein>
<dbReference type="RefSeq" id="XP_020915060.1">
    <property type="nucleotide sequence ID" value="XM_021059401.2"/>
</dbReference>
<dbReference type="KEGG" id="epa:110252576"/>